<organism evidence="1 2">
    <name type="scientific">Helicobacter cholecystus</name>
    <dbReference type="NCBI Taxonomy" id="45498"/>
    <lineage>
        <taxon>Bacteria</taxon>
        <taxon>Pseudomonadati</taxon>
        <taxon>Campylobacterota</taxon>
        <taxon>Epsilonproteobacteria</taxon>
        <taxon>Campylobacterales</taxon>
        <taxon>Helicobacteraceae</taxon>
        <taxon>Helicobacter</taxon>
    </lineage>
</organism>
<dbReference type="EMBL" id="NXLU01000008">
    <property type="protein sequence ID" value="RDU68626.1"/>
    <property type="molecule type" value="Genomic_DNA"/>
</dbReference>
<dbReference type="AlphaFoldDB" id="A0A3D8IUI4"/>
<evidence type="ECO:0000313" key="1">
    <source>
        <dbReference type="EMBL" id="RDU68626.1"/>
    </source>
</evidence>
<accession>A0A3D8IUI4</accession>
<dbReference type="Proteomes" id="UP000257067">
    <property type="component" value="Unassembled WGS sequence"/>
</dbReference>
<comment type="caution">
    <text evidence="1">The sequence shown here is derived from an EMBL/GenBank/DDBJ whole genome shotgun (WGS) entry which is preliminary data.</text>
</comment>
<proteinExistence type="predicted"/>
<dbReference type="Pfam" id="PF14345">
    <property type="entry name" value="GDYXXLXY"/>
    <property type="match status" value="1"/>
</dbReference>
<evidence type="ECO:0000313" key="2">
    <source>
        <dbReference type="Proteomes" id="UP000257067"/>
    </source>
</evidence>
<name>A0A3D8IUI4_9HELI</name>
<dbReference type="RefSeq" id="WP_104724757.1">
    <property type="nucleotide sequence ID" value="NZ_FZNE01000006.1"/>
</dbReference>
<sequence length="169" mass="19370">MLKTLKIKWPFVACVLQFALIGAMFAWAYAPIAFGVEVKVIAQGYDPKDLLAGDFVRLDYGVKSPPNFNLEDFTQGVFVCLKEAESHLFTFDEVLPKLPKNKLCIKIKPPQYHRDFIPLVEIEKYFAPKKEAQEIQNLLTNPNNRAIVTLKIFQEKARIIDLKVESIKK</sequence>
<protein>
    <submittedName>
        <fullName evidence="1">Uncharacterized protein</fullName>
    </submittedName>
</protein>
<gene>
    <name evidence="1" type="ORF">CQA62_05855</name>
</gene>
<dbReference type="OrthoDB" id="4868247at2"/>
<dbReference type="InterPro" id="IPR025833">
    <property type="entry name" value="GDYXXLXY"/>
</dbReference>
<keyword evidence="2" id="KW-1185">Reference proteome</keyword>
<reference evidence="1 2" key="1">
    <citation type="submission" date="2018-04" db="EMBL/GenBank/DDBJ databases">
        <title>Novel Campyloabacter and Helicobacter Species and Strains.</title>
        <authorList>
            <person name="Mannion A.J."/>
            <person name="Shen Z."/>
            <person name="Fox J.G."/>
        </authorList>
    </citation>
    <scope>NUCLEOTIDE SEQUENCE [LARGE SCALE GENOMIC DNA]</scope>
    <source>
        <strain evidence="1 2">ATCC 700242</strain>
    </source>
</reference>